<protein>
    <submittedName>
        <fullName evidence="2">Translocation protein TolB</fullName>
    </submittedName>
</protein>
<dbReference type="EMBL" id="JAIQ01000065">
    <property type="protein sequence ID" value="KLE01553.1"/>
    <property type="molecule type" value="Genomic_DNA"/>
</dbReference>
<evidence type="ECO:0000313" key="2">
    <source>
        <dbReference type="EMBL" id="KLE01553.1"/>
    </source>
</evidence>
<evidence type="ECO:0000256" key="1">
    <source>
        <dbReference type="SAM" id="SignalP"/>
    </source>
</evidence>
<reference evidence="2 3" key="1">
    <citation type="submission" date="2014-01" db="EMBL/GenBank/DDBJ databases">
        <title>Development of a Comparative Genomic Fingerprinting Assay for High Resolution Genotyping of Arcobacter butzleri.</title>
        <authorList>
            <person name="Webb A.L."/>
            <person name="Inglis G.D."/>
            <person name="Kruczkiewicz P."/>
            <person name="Selinger L.B."/>
            <person name="Taboada E.N."/>
        </authorList>
    </citation>
    <scope>NUCLEOTIDE SEQUENCE [LARGE SCALE GENOMIC DNA]</scope>
    <source>
        <strain evidence="2 3">L348</strain>
    </source>
</reference>
<keyword evidence="1" id="KW-0732">Signal</keyword>
<proteinExistence type="predicted"/>
<organism evidence="2 3">
    <name type="scientific">Aliarcobacter butzleri L348</name>
    <dbReference type="NCBI Taxonomy" id="1447256"/>
    <lineage>
        <taxon>Bacteria</taxon>
        <taxon>Pseudomonadati</taxon>
        <taxon>Campylobacterota</taxon>
        <taxon>Epsilonproteobacteria</taxon>
        <taxon>Campylobacterales</taxon>
        <taxon>Arcobacteraceae</taxon>
        <taxon>Aliarcobacter</taxon>
    </lineage>
</organism>
<gene>
    <name evidence="2" type="ORF">AA20_03135</name>
</gene>
<dbReference type="InterPro" id="IPR011042">
    <property type="entry name" value="6-blade_b-propeller_TolB-like"/>
</dbReference>
<feature type="chain" id="PRO_5002579212" evidence="1">
    <location>
        <begin position="18"/>
        <end position="430"/>
    </location>
</feature>
<dbReference type="PATRIC" id="fig|1447256.3.peg.604"/>
<dbReference type="AlphaFoldDB" id="A0A0G9KBE7"/>
<dbReference type="Proteomes" id="UP000035514">
    <property type="component" value="Unassembled WGS sequence"/>
</dbReference>
<dbReference type="NCBIfam" id="NF003124">
    <property type="entry name" value="PRK04043.1"/>
    <property type="match status" value="1"/>
</dbReference>
<accession>A0A0G9KBE7</accession>
<sequence length="430" mass="47703">MLKIFLFVSLMFCSVFAEVDGHLDIVKKGMVLPKIVVTIATDSPEKGTLSKIKKSLSDDLGISGHFDVATSTTQFSYNGMPDLSLRNQGISLVINLSAEREAGGNYTLKTKLYDLNAVNALSGNTSGLVLEKNFTTSLEERFVFLAHKSAITINDYFKAPSIAWMDKFVVFAVYDGPRKSDIMIGDYSLTYKKKVVTGGLNIFPKWADKEQKTIYYTSYNYDKPTLVKLNIYNRSKEVIMDSDGMLACSDVSKDGSKLLITASPTGQPDIFLYDVNTRTKKQVAGGPGWIDVGGQFVEDDKEIVFVSDRLGNPNIFKQRIGSSSVERMVFHSKNNSSVTSNGNNIIFSSKDSDNEMGKSFNLYLISTRTDNLQRLTTQGVNQFPKFSPDGQSVLFIKTVGDASAVGIIRLEYNKSFLFPLTGKRIQSIDW</sequence>
<dbReference type="GeneID" id="24305634"/>
<dbReference type="SUPFAM" id="SSF69304">
    <property type="entry name" value="Tricorn protease N-terminal domain"/>
    <property type="match status" value="1"/>
</dbReference>
<comment type="caution">
    <text evidence="2">The sequence shown here is derived from an EMBL/GenBank/DDBJ whole genome shotgun (WGS) entry which is preliminary data.</text>
</comment>
<name>A0A0G9KBE7_9BACT</name>
<dbReference type="PANTHER" id="PTHR36842:SF1">
    <property type="entry name" value="PROTEIN TOLB"/>
    <property type="match status" value="1"/>
</dbReference>
<dbReference type="RefSeq" id="WP_012147586.1">
    <property type="nucleotide sequence ID" value="NZ_JAIQ01000065.1"/>
</dbReference>
<feature type="signal peptide" evidence="1">
    <location>
        <begin position="1"/>
        <end position="17"/>
    </location>
</feature>
<evidence type="ECO:0000313" key="3">
    <source>
        <dbReference type="Proteomes" id="UP000035514"/>
    </source>
</evidence>
<dbReference type="Gene3D" id="2.120.10.30">
    <property type="entry name" value="TolB, C-terminal domain"/>
    <property type="match status" value="1"/>
</dbReference>
<dbReference type="PANTHER" id="PTHR36842">
    <property type="entry name" value="PROTEIN TOLB HOMOLOG"/>
    <property type="match status" value="1"/>
</dbReference>